<dbReference type="AlphaFoldDB" id="A0A833SHQ3"/>
<proteinExistence type="predicted"/>
<gene>
    <name evidence="1" type="ORF">GN244_ATG20051</name>
</gene>
<sequence length="196" mass="21632">MSPVFHTCPSRLESSWRHSASSELLRRSARNGERSLQSTPTRVVVFPPNKCADDPTVPTTVSFIHLTTDWTSDSAHADLRRSGDESVPLVLSRSNKKVDKQPKSFFIQITSQSSVSSSAIMITTREVDPCESKMLQAKMIQSVSIVRNTSNCDSSEIDKMSRKELVRRGAVGRRSAVVALPSDVVAALAELSELKW</sequence>
<protein>
    <submittedName>
        <fullName evidence="1">Uncharacterized protein</fullName>
    </submittedName>
</protein>
<keyword evidence="2" id="KW-1185">Reference proteome</keyword>
<reference evidence="1" key="1">
    <citation type="submission" date="2020-04" db="EMBL/GenBank/DDBJ databases">
        <title>Hybrid Assembly of Korean Phytophthora infestans isolates.</title>
        <authorList>
            <person name="Prokchorchik M."/>
            <person name="Lee Y."/>
            <person name="Seo J."/>
            <person name="Cho J.-H."/>
            <person name="Park Y.-E."/>
            <person name="Jang D.-C."/>
            <person name="Im J.-S."/>
            <person name="Choi J.-G."/>
            <person name="Park H.-J."/>
            <person name="Lee G.-B."/>
            <person name="Lee Y.-G."/>
            <person name="Hong S.-Y."/>
            <person name="Cho K."/>
            <person name="Sohn K.H."/>
        </authorList>
    </citation>
    <scope>NUCLEOTIDE SEQUENCE</scope>
    <source>
        <strain evidence="1">KR_1_A1</strain>
    </source>
</reference>
<dbReference type="Proteomes" id="UP000602510">
    <property type="component" value="Unassembled WGS sequence"/>
</dbReference>
<name>A0A833SHQ3_PHYIN</name>
<evidence type="ECO:0000313" key="1">
    <source>
        <dbReference type="EMBL" id="KAF4028270.1"/>
    </source>
</evidence>
<organism evidence="1 2">
    <name type="scientific">Phytophthora infestans</name>
    <name type="common">Potato late blight agent</name>
    <name type="synonym">Botrytis infestans</name>
    <dbReference type="NCBI Taxonomy" id="4787"/>
    <lineage>
        <taxon>Eukaryota</taxon>
        <taxon>Sar</taxon>
        <taxon>Stramenopiles</taxon>
        <taxon>Oomycota</taxon>
        <taxon>Peronosporomycetes</taxon>
        <taxon>Peronosporales</taxon>
        <taxon>Peronosporaceae</taxon>
        <taxon>Phytophthora</taxon>
    </lineage>
</organism>
<comment type="caution">
    <text evidence="1">The sequence shown here is derived from an EMBL/GenBank/DDBJ whole genome shotgun (WGS) entry which is preliminary data.</text>
</comment>
<dbReference type="EMBL" id="WSZM01001101">
    <property type="protein sequence ID" value="KAF4028270.1"/>
    <property type="molecule type" value="Genomic_DNA"/>
</dbReference>
<evidence type="ECO:0000313" key="2">
    <source>
        <dbReference type="Proteomes" id="UP000602510"/>
    </source>
</evidence>
<accession>A0A833SHQ3</accession>